<dbReference type="AlphaFoldDB" id="A0A1X7BTR8"/>
<keyword evidence="2" id="KW-1185">Reference proteome</keyword>
<evidence type="ECO:0000313" key="2">
    <source>
        <dbReference type="Proteomes" id="UP000193224"/>
    </source>
</evidence>
<sequence>MLRCQQPAQLMGNSGLSLNEVLQESLQSVPACQSACYVDMSAGLVLGTASEVRRPQEFYDRLADHAARLCMKDRFTIISTGASMTPFFLFEPSRVGVYLRNCAEVEHALCFDCTSVDDLELTVDRVRKTGHRINDIFGLEEGADAG</sequence>
<dbReference type="EMBL" id="FWXB01000011">
    <property type="protein sequence ID" value="SMC13027.1"/>
    <property type="molecule type" value="Genomic_DNA"/>
</dbReference>
<evidence type="ECO:0000313" key="1">
    <source>
        <dbReference type="EMBL" id="SMC13027.1"/>
    </source>
</evidence>
<accession>A0A1X7BTR8</accession>
<proteinExistence type="predicted"/>
<name>A0A1X7BTR8_9RHOB</name>
<protein>
    <submittedName>
        <fullName evidence="1">Uncharacterized protein</fullName>
    </submittedName>
</protein>
<organism evidence="1 2">
    <name type="scientific">Roseovarius aestuarii</name>
    <dbReference type="NCBI Taxonomy" id="475083"/>
    <lineage>
        <taxon>Bacteria</taxon>
        <taxon>Pseudomonadati</taxon>
        <taxon>Pseudomonadota</taxon>
        <taxon>Alphaproteobacteria</taxon>
        <taxon>Rhodobacterales</taxon>
        <taxon>Roseobacteraceae</taxon>
        <taxon>Roseovarius</taxon>
    </lineage>
</organism>
<dbReference type="Proteomes" id="UP000193224">
    <property type="component" value="Unassembled WGS sequence"/>
</dbReference>
<gene>
    <name evidence="1" type="ORF">ROA7745_02861</name>
</gene>
<reference evidence="1 2" key="1">
    <citation type="submission" date="2017-03" db="EMBL/GenBank/DDBJ databases">
        <authorList>
            <person name="Afonso C.L."/>
            <person name="Miller P.J."/>
            <person name="Scott M.A."/>
            <person name="Spackman E."/>
            <person name="Goraichik I."/>
            <person name="Dimitrov K.M."/>
            <person name="Suarez D.L."/>
            <person name="Swayne D.E."/>
        </authorList>
    </citation>
    <scope>NUCLEOTIDE SEQUENCE [LARGE SCALE GENOMIC DNA]</scope>
    <source>
        <strain evidence="1 2">CECT 7745</strain>
    </source>
</reference>